<dbReference type="InterPro" id="IPR036663">
    <property type="entry name" value="Fumarylacetoacetase_C_sf"/>
</dbReference>
<sequence length="259" mass="27956">MKIVRYQTTGPPLWGVLSDGVVLAAEGTPFVDLRSTGRQVGTIDEVTLLAPVTPRTVLCVGRNYRSHAEEFGNKVPDEPLLFLKPPASVVGPGHEVVYPRISGRLDPEAELVLVIGKQARSVAAGDAWDVIGGYTCGNDITARDIQKSDGQWTRGKGFDTFCPIGPWVETEYDPTDVRVSCIVDGERRQDGRTKDLIFPIPFLIEYITRFTTLEPGDVILSGTPEGVRPVDPGNTITVEVEGLGALSNRVVAEVAAQSA</sequence>
<reference evidence="4 5" key="1">
    <citation type="submission" date="2022-03" db="EMBL/GenBank/DDBJ databases">
        <title>Pseudonocardia alaer sp. nov., a novel actinomycete isolated from reed forest soil.</title>
        <authorList>
            <person name="Wang L."/>
        </authorList>
    </citation>
    <scope>NUCLEOTIDE SEQUENCE [LARGE SCALE GENOMIC DNA]</scope>
    <source>
        <strain evidence="4 5">Y-16303</strain>
    </source>
</reference>
<dbReference type="Gene3D" id="3.90.850.10">
    <property type="entry name" value="Fumarylacetoacetase-like, C-terminal domain"/>
    <property type="match status" value="1"/>
</dbReference>
<evidence type="ECO:0000259" key="2">
    <source>
        <dbReference type="Pfam" id="PF01557"/>
    </source>
</evidence>
<dbReference type="Proteomes" id="UP001299970">
    <property type="component" value="Unassembled WGS sequence"/>
</dbReference>
<evidence type="ECO:0000259" key="3">
    <source>
        <dbReference type="Pfam" id="PF10370"/>
    </source>
</evidence>
<organism evidence="4 5">
    <name type="scientific">Pseudonocardia alaniniphila</name>
    <dbReference type="NCBI Taxonomy" id="75291"/>
    <lineage>
        <taxon>Bacteria</taxon>
        <taxon>Bacillati</taxon>
        <taxon>Actinomycetota</taxon>
        <taxon>Actinomycetes</taxon>
        <taxon>Pseudonocardiales</taxon>
        <taxon>Pseudonocardiaceae</taxon>
        <taxon>Pseudonocardia</taxon>
    </lineage>
</organism>
<gene>
    <name evidence="4" type="ORF">MMF94_11775</name>
</gene>
<protein>
    <submittedName>
        <fullName evidence="4">Fumarylacetoacetate hydrolase family protein</fullName>
    </submittedName>
</protein>
<feature type="domain" description="Rv2993c-like N-terminal" evidence="3">
    <location>
        <begin position="1"/>
        <end position="51"/>
    </location>
</feature>
<dbReference type="PANTHER" id="PTHR11820:SF7">
    <property type="entry name" value="ACYLPYRUVASE FAHD1, MITOCHONDRIAL"/>
    <property type="match status" value="1"/>
</dbReference>
<name>A0ABS9TCV5_9PSEU</name>
<keyword evidence="1" id="KW-0479">Metal-binding</keyword>
<dbReference type="Pfam" id="PF10370">
    <property type="entry name" value="Rv2993c-like_N"/>
    <property type="match status" value="1"/>
</dbReference>
<dbReference type="SUPFAM" id="SSF56529">
    <property type="entry name" value="FAH"/>
    <property type="match status" value="1"/>
</dbReference>
<dbReference type="InterPro" id="IPR018833">
    <property type="entry name" value="Rv2993c-like_N"/>
</dbReference>
<proteinExistence type="predicted"/>
<dbReference type="InterPro" id="IPR011234">
    <property type="entry name" value="Fumarylacetoacetase-like_C"/>
</dbReference>
<keyword evidence="4" id="KW-0378">Hydrolase</keyword>
<dbReference type="Pfam" id="PF01557">
    <property type="entry name" value="FAA_hydrolase"/>
    <property type="match status" value="1"/>
</dbReference>
<keyword evidence="5" id="KW-1185">Reference proteome</keyword>
<evidence type="ECO:0000313" key="5">
    <source>
        <dbReference type="Proteomes" id="UP001299970"/>
    </source>
</evidence>
<comment type="caution">
    <text evidence="4">The sequence shown here is derived from an EMBL/GenBank/DDBJ whole genome shotgun (WGS) entry which is preliminary data.</text>
</comment>
<accession>A0ABS9TCV5</accession>
<dbReference type="PANTHER" id="PTHR11820">
    <property type="entry name" value="ACYLPYRUVASE"/>
    <property type="match status" value="1"/>
</dbReference>
<feature type="domain" description="Fumarylacetoacetase-like C-terminal" evidence="2">
    <location>
        <begin position="56"/>
        <end position="251"/>
    </location>
</feature>
<dbReference type="GO" id="GO:0016787">
    <property type="term" value="F:hydrolase activity"/>
    <property type="evidence" value="ECO:0007669"/>
    <property type="project" value="UniProtKB-KW"/>
</dbReference>
<evidence type="ECO:0000256" key="1">
    <source>
        <dbReference type="ARBA" id="ARBA00022723"/>
    </source>
</evidence>
<evidence type="ECO:0000313" key="4">
    <source>
        <dbReference type="EMBL" id="MCH6166365.1"/>
    </source>
</evidence>
<dbReference type="EMBL" id="JAKXMK010000009">
    <property type="protein sequence ID" value="MCH6166365.1"/>
    <property type="molecule type" value="Genomic_DNA"/>
</dbReference>
<dbReference type="RefSeq" id="WP_241036397.1">
    <property type="nucleotide sequence ID" value="NZ_BAAAJF010000002.1"/>
</dbReference>